<feature type="compositionally biased region" description="Basic and acidic residues" evidence="1">
    <location>
        <begin position="204"/>
        <end position="219"/>
    </location>
</feature>
<evidence type="ECO:0000313" key="2">
    <source>
        <dbReference type="EMBL" id="MUU78879.1"/>
    </source>
</evidence>
<reference evidence="2 3" key="1">
    <citation type="submission" date="2019-12" db="EMBL/GenBank/DDBJ databases">
        <authorList>
            <person name="Li J."/>
        </authorList>
    </citation>
    <scope>NUCLEOTIDE SEQUENCE [LARGE SCALE GENOMIC DNA]</scope>
    <source>
        <strain evidence="2 3">HL2-2</strain>
    </source>
</reference>
<dbReference type="AlphaFoldDB" id="A0A6L6UA50"/>
<dbReference type="EMBL" id="WOWS01000003">
    <property type="protein sequence ID" value="MUU78879.1"/>
    <property type="molecule type" value="Genomic_DNA"/>
</dbReference>
<name>A0A6L6UA50_9FLAO</name>
<dbReference type="Proteomes" id="UP000478208">
    <property type="component" value="Unassembled WGS sequence"/>
</dbReference>
<accession>A0A6L6UA50</accession>
<dbReference type="RefSeq" id="WP_157363861.1">
    <property type="nucleotide sequence ID" value="NZ_WOWS01000003.1"/>
</dbReference>
<feature type="region of interest" description="Disordered" evidence="1">
    <location>
        <begin position="190"/>
        <end position="219"/>
    </location>
</feature>
<evidence type="ECO:0000256" key="1">
    <source>
        <dbReference type="SAM" id="MobiDB-lite"/>
    </source>
</evidence>
<sequence length="320" mass="36576">MKTLYTFVFLLLASLVYGQKSTLYQNVNVRAKELKHNLNKTGDSLILKCERTIYEVVVFNDDFERVVKVRNKEITIPIADVPVGRYIVEALLSDKLIVITLLRNEPFELPDVAPIVTDTSDLFGTKTTSKQELIAKAETPVIKEEIIIAETKAPEQEITNTQIVTKNTDLADAGKKAEKKPRLTRKVTYTKPKKPAESSLSLFKAEEQPSRRSTRADDDGARANRIVSKYWVEYRINNGQNSQKVLKLGDQDTVDYMIRKIEIDKKTKAGRLNELIIWTVYDPTKFVKHKKMNKDNFTSIPSESFNIEPYYAMVNNPNNI</sequence>
<gene>
    <name evidence="2" type="ORF">GN138_10525</name>
</gene>
<comment type="caution">
    <text evidence="2">The sequence shown here is derived from an EMBL/GenBank/DDBJ whole genome shotgun (WGS) entry which is preliminary data.</text>
</comment>
<protein>
    <submittedName>
        <fullName evidence="2">Uncharacterized protein</fullName>
    </submittedName>
</protein>
<proteinExistence type="predicted"/>
<keyword evidence="3" id="KW-1185">Reference proteome</keyword>
<organism evidence="2 3">
    <name type="scientific">Winogradskyella endarachnes</name>
    <dbReference type="NCBI Taxonomy" id="2681965"/>
    <lineage>
        <taxon>Bacteria</taxon>
        <taxon>Pseudomonadati</taxon>
        <taxon>Bacteroidota</taxon>
        <taxon>Flavobacteriia</taxon>
        <taxon>Flavobacteriales</taxon>
        <taxon>Flavobacteriaceae</taxon>
        <taxon>Winogradskyella</taxon>
    </lineage>
</organism>
<evidence type="ECO:0000313" key="3">
    <source>
        <dbReference type="Proteomes" id="UP000478208"/>
    </source>
</evidence>